<dbReference type="EMBL" id="CAJVAX010000002">
    <property type="protein sequence ID" value="CAG7613416.1"/>
    <property type="molecule type" value="Genomic_DNA"/>
</dbReference>
<reference evidence="2" key="1">
    <citation type="submission" date="2021-06" db="EMBL/GenBank/DDBJ databases">
        <authorList>
            <person name="Arsene-Ploetze F."/>
        </authorList>
    </citation>
    <scope>NUCLEOTIDE SEQUENCE</scope>
    <source>
        <strain evidence="2">SBRY1</strain>
    </source>
</reference>
<name>A0A9W4E544_9ACTN</name>
<evidence type="ECO:0000256" key="1">
    <source>
        <dbReference type="SAM" id="MobiDB-lite"/>
    </source>
</evidence>
<feature type="compositionally biased region" description="Basic and acidic residues" evidence="1">
    <location>
        <begin position="89"/>
        <end position="100"/>
    </location>
</feature>
<evidence type="ECO:0000313" key="2">
    <source>
        <dbReference type="EMBL" id="CAG7613416.1"/>
    </source>
</evidence>
<dbReference type="Proteomes" id="UP001153328">
    <property type="component" value="Unassembled WGS sequence"/>
</dbReference>
<feature type="compositionally biased region" description="Basic and acidic residues" evidence="1">
    <location>
        <begin position="54"/>
        <end position="64"/>
    </location>
</feature>
<comment type="caution">
    <text evidence="2">The sequence shown here is derived from an EMBL/GenBank/DDBJ whole genome shotgun (WGS) entry which is preliminary data.</text>
</comment>
<proteinExistence type="predicted"/>
<feature type="compositionally biased region" description="Basic residues" evidence="1">
    <location>
        <begin position="65"/>
        <end position="83"/>
    </location>
</feature>
<feature type="region of interest" description="Disordered" evidence="1">
    <location>
        <begin position="1"/>
        <end position="124"/>
    </location>
</feature>
<organism evidence="2 3">
    <name type="scientific">Actinacidiphila bryophytorum</name>
    <dbReference type="NCBI Taxonomy" id="1436133"/>
    <lineage>
        <taxon>Bacteria</taxon>
        <taxon>Bacillati</taxon>
        <taxon>Actinomycetota</taxon>
        <taxon>Actinomycetes</taxon>
        <taxon>Kitasatosporales</taxon>
        <taxon>Streptomycetaceae</taxon>
        <taxon>Actinacidiphila</taxon>
    </lineage>
</organism>
<sequence length="211" mass="22665">MAAAGGPAGEHGVPPHSRERGPYGVRRDDRHLRRPQVLPCRREPRRRPSPPPFRQDDPVGARHDSRPRRGSGPRLGRGSRRHARPEAGSVHRHDRVERGRPAQGGQAFRRLTGPSGPPHAGGPERRYRLVRVMMVIVSLPHVWPHDRWAAAKASSSVSAGRCSSALMSLSTASPPGCGHCDGMAAVAIAVAAGGCPARRVSAWPALTSLLL</sequence>
<gene>
    <name evidence="2" type="ORF">SBRY_100161</name>
</gene>
<keyword evidence="3" id="KW-1185">Reference proteome</keyword>
<protein>
    <submittedName>
        <fullName evidence="2">Uncharacterized protein</fullName>
    </submittedName>
</protein>
<accession>A0A9W4E544</accession>
<dbReference type="AlphaFoldDB" id="A0A9W4E544"/>
<feature type="compositionally biased region" description="Basic and acidic residues" evidence="1">
    <location>
        <begin position="16"/>
        <end position="31"/>
    </location>
</feature>
<evidence type="ECO:0000313" key="3">
    <source>
        <dbReference type="Proteomes" id="UP001153328"/>
    </source>
</evidence>